<keyword evidence="2 8" id="KW-0808">Transferase</keyword>
<organism evidence="10 11">
    <name type="scientific">Pyramidobacter porci</name>
    <dbReference type="NCBI Taxonomy" id="2605789"/>
    <lineage>
        <taxon>Bacteria</taxon>
        <taxon>Thermotogati</taxon>
        <taxon>Synergistota</taxon>
        <taxon>Synergistia</taxon>
        <taxon>Synergistales</taxon>
        <taxon>Dethiosulfovibrionaceae</taxon>
        <taxon>Pyramidobacter</taxon>
    </lineage>
</organism>
<dbReference type="InterPro" id="IPR022450">
    <property type="entry name" value="TsaD"/>
</dbReference>
<feature type="binding site" evidence="8">
    <location>
        <begin position="143"/>
        <end position="147"/>
    </location>
    <ligand>
        <name>substrate</name>
    </ligand>
</feature>
<evidence type="ECO:0000256" key="5">
    <source>
        <dbReference type="ARBA" id="ARBA00023004"/>
    </source>
</evidence>
<feature type="binding site" evidence="8">
    <location>
        <position position="193"/>
    </location>
    <ligand>
        <name>substrate</name>
    </ligand>
</feature>
<dbReference type="AlphaFoldDB" id="A0A6L5YAC2"/>
<dbReference type="EC" id="2.3.1.234" evidence="8"/>
<dbReference type="InterPro" id="IPR000905">
    <property type="entry name" value="Gcp-like_dom"/>
</dbReference>
<dbReference type="PANTHER" id="PTHR11735">
    <property type="entry name" value="TRNA N6-ADENOSINE THREONYLCARBAMOYLTRANSFERASE"/>
    <property type="match status" value="1"/>
</dbReference>
<dbReference type="NCBIfam" id="TIGR00329">
    <property type="entry name" value="gcp_kae1"/>
    <property type="match status" value="1"/>
</dbReference>
<feature type="domain" description="Gcp-like" evidence="9">
    <location>
        <begin position="31"/>
        <end position="314"/>
    </location>
</feature>
<feature type="binding site" evidence="8">
    <location>
        <position position="120"/>
    </location>
    <ligand>
        <name>Fe cation</name>
        <dbReference type="ChEBI" id="CHEBI:24875"/>
    </ligand>
</feature>
<comment type="subcellular location">
    <subcellularLocation>
        <location evidence="8">Cytoplasm</location>
    </subcellularLocation>
</comment>
<dbReference type="GO" id="GO:0005737">
    <property type="term" value="C:cytoplasm"/>
    <property type="evidence" value="ECO:0007669"/>
    <property type="project" value="UniProtKB-SubCell"/>
</dbReference>
<gene>
    <name evidence="8 10" type="primary">tsaD</name>
    <name evidence="10" type="ORF">FYJ74_03360</name>
</gene>
<dbReference type="PANTHER" id="PTHR11735:SF6">
    <property type="entry name" value="TRNA N6-ADENOSINE THREONYLCARBAMOYLTRANSFERASE, MITOCHONDRIAL"/>
    <property type="match status" value="1"/>
</dbReference>
<proteinExistence type="inferred from homology"/>
<keyword evidence="3 8" id="KW-0819">tRNA processing</keyword>
<evidence type="ECO:0000256" key="6">
    <source>
        <dbReference type="ARBA" id="ARBA00023315"/>
    </source>
</evidence>
<sequence length="347" mass="36778">MLPLDGRFLTLGIESSCDDTSVALLEGPRRVLSWKISSQIERHAAFGGVVPEYASRMHLEAILPLTRAVLDEGGVADPAKQIGLVAVTCGPGLMGSLLVGVMTAKAYAQAWKVPILGVNHLEGHIYANMIDHEDLKFPFLCMVVSGGHTEIVLVRGCGEYQMLGATQDDAAGEAFDKVAKALGLPYPGGPVIDRLSAAGDAGAFEFPDVLHNLEGLDFSFSGLKTAAINQVNRLRQKGEEIPLEDFCASFQNTVVKTLIARLEQAVRLTGVKSVAISGGVAANSAFRRAVAEHEGWKSFLPSKMFCTDNAVMVAAAGCAAWQSGRRGGLDLAPDPALDFGEDEVVGE</sequence>
<dbReference type="Pfam" id="PF00814">
    <property type="entry name" value="TsaD"/>
    <property type="match status" value="1"/>
</dbReference>
<comment type="catalytic activity">
    <reaction evidence="7 8">
        <text>L-threonylcarbamoyladenylate + adenosine(37) in tRNA = N(6)-L-threonylcarbamoyladenosine(37) in tRNA + AMP + H(+)</text>
        <dbReference type="Rhea" id="RHEA:37059"/>
        <dbReference type="Rhea" id="RHEA-COMP:10162"/>
        <dbReference type="Rhea" id="RHEA-COMP:10163"/>
        <dbReference type="ChEBI" id="CHEBI:15378"/>
        <dbReference type="ChEBI" id="CHEBI:73682"/>
        <dbReference type="ChEBI" id="CHEBI:74411"/>
        <dbReference type="ChEBI" id="CHEBI:74418"/>
        <dbReference type="ChEBI" id="CHEBI:456215"/>
        <dbReference type="EC" id="2.3.1.234"/>
    </reaction>
</comment>
<comment type="function">
    <text evidence="8">Required for the formation of a threonylcarbamoyl group on adenosine at position 37 (t(6)A37) in tRNAs that read codons beginning with adenine. Is involved in the transfer of the threonylcarbamoyl moiety of threonylcarbamoyl-AMP (TC-AMP) to the N6 group of A37, together with TsaE and TsaB. TsaD likely plays a direct catalytic role in this reaction.</text>
</comment>
<dbReference type="FunFam" id="3.30.420.40:FF:000012">
    <property type="entry name" value="tRNA N6-adenosine threonylcarbamoyltransferase"/>
    <property type="match status" value="1"/>
</dbReference>
<feature type="binding site" evidence="8">
    <location>
        <position position="189"/>
    </location>
    <ligand>
        <name>substrate</name>
    </ligand>
</feature>
<name>A0A6L5YAC2_9BACT</name>
<dbReference type="GO" id="GO:0061711">
    <property type="term" value="F:tRNA N(6)-L-threonylcarbamoyladenine synthase activity"/>
    <property type="evidence" value="ECO:0007669"/>
    <property type="project" value="UniProtKB-EC"/>
</dbReference>
<evidence type="ECO:0000313" key="10">
    <source>
        <dbReference type="EMBL" id="MST55085.1"/>
    </source>
</evidence>
<dbReference type="PROSITE" id="PS01016">
    <property type="entry name" value="GLYCOPROTEASE"/>
    <property type="match status" value="1"/>
</dbReference>
<dbReference type="SUPFAM" id="SSF53067">
    <property type="entry name" value="Actin-like ATPase domain"/>
    <property type="match status" value="2"/>
</dbReference>
<dbReference type="InterPro" id="IPR043129">
    <property type="entry name" value="ATPase_NBD"/>
</dbReference>
<evidence type="ECO:0000256" key="7">
    <source>
        <dbReference type="ARBA" id="ARBA00048117"/>
    </source>
</evidence>
<dbReference type="PRINTS" id="PR00789">
    <property type="entry name" value="OSIALOPTASE"/>
</dbReference>
<evidence type="ECO:0000256" key="4">
    <source>
        <dbReference type="ARBA" id="ARBA00022723"/>
    </source>
</evidence>
<comment type="cofactor">
    <cofactor evidence="8">
        <name>Fe(2+)</name>
        <dbReference type="ChEBI" id="CHEBI:29033"/>
    </cofactor>
    <text evidence="8">Binds 1 Fe(2+) ion per subunit.</text>
</comment>
<keyword evidence="4 8" id="KW-0479">Metal-binding</keyword>
<keyword evidence="6 8" id="KW-0012">Acyltransferase</keyword>
<protein>
    <recommendedName>
        <fullName evidence="8">tRNA N6-adenosine threonylcarbamoyltransferase</fullName>
        <ecNumber evidence="8">2.3.1.234</ecNumber>
    </recommendedName>
    <alternativeName>
        <fullName evidence="8">N6-L-threonylcarbamoyladenine synthase</fullName>
        <shortName evidence="8">t(6)A synthase</shortName>
    </alternativeName>
    <alternativeName>
        <fullName evidence="8">t(6)A37 threonylcarbamoyladenosine biosynthesis protein TsaD</fullName>
    </alternativeName>
    <alternativeName>
        <fullName evidence="8">tRNA threonylcarbamoyladenosine biosynthesis protein TsaD</fullName>
    </alternativeName>
</protein>
<keyword evidence="11" id="KW-1185">Reference proteome</keyword>
<feature type="binding site" evidence="8">
    <location>
        <position position="283"/>
    </location>
    <ligand>
        <name>substrate</name>
    </ligand>
</feature>
<dbReference type="Gene3D" id="3.30.420.40">
    <property type="match status" value="2"/>
</dbReference>
<feature type="binding site" evidence="8">
    <location>
        <position position="308"/>
    </location>
    <ligand>
        <name>Fe cation</name>
        <dbReference type="ChEBI" id="CHEBI:24875"/>
    </ligand>
</feature>
<feature type="binding site" evidence="8">
    <location>
        <position position="124"/>
    </location>
    <ligand>
        <name>Fe cation</name>
        <dbReference type="ChEBI" id="CHEBI:24875"/>
    </ligand>
</feature>
<dbReference type="CDD" id="cd24133">
    <property type="entry name" value="ASKHA_NBD_TsaD_bac"/>
    <property type="match status" value="1"/>
</dbReference>
<dbReference type="EMBL" id="VUNH01000003">
    <property type="protein sequence ID" value="MST55085.1"/>
    <property type="molecule type" value="Genomic_DNA"/>
</dbReference>
<dbReference type="InterPro" id="IPR017861">
    <property type="entry name" value="KAE1/TsaD"/>
</dbReference>
<reference evidence="10 11" key="1">
    <citation type="submission" date="2019-08" db="EMBL/GenBank/DDBJ databases">
        <title>In-depth cultivation of the pig gut microbiome towards novel bacterial diversity and tailored functional studies.</title>
        <authorList>
            <person name="Wylensek D."/>
            <person name="Hitch T.C.A."/>
            <person name="Clavel T."/>
        </authorList>
    </citation>
    <scope>NUCLEOTIDE SEQUENCE [LARGE SCALE GENOMIC DNA]</scope>
    <source>
        <strain evidence="10 11">SM-530-WT-4B</strain>
    </source>
</reference>
<keyword evidence="5 8" id="KW-0408">Iron</keyword>
<dbReference type="RefSeq" id="WP_154528400.1">
    <property type="nucleotide sequence ID" value="NZ_VUNH01000003.1"/>
</dbReference>
<dbReference type="InterPro" id="IPR017860">
    <property type="entry name" value="Peptidase_M22_CS"/>
</dbReference>
<evidence type="ECO:0000256" key="1">
    <source>
        <dbReference type="ARBA" id="ARBA00022490"/>
    </source>
</evidence>
<dbReference type="HAMAP" id="MF_01445">
    <property type="entry name" value="TsaD"/>
    <property type="match status" value="1"/>
</dbReference>
<comment type="similarity">
    <text evidence="8">Belongs to the KAE1 / TsaD family.</text>
</comment>
<dbReference type="NCBIfam" id="TIGR03723">
    <property type="entry name" value="T6A_TsaD_YgjD"/>
    <property type="match status" value="1"/>
</dbReference>
<dbReference type="GO" id="GO:0005506">
    <property type="term" value="F:iron ion binding"/>
    <property type="evidence" value="ECO:0007669"/>
    <property type="project" value="UniProtKB-UniRule"/>
</dbReference>
<evidence type="ECO:0000256" key="2">
    <source>
        <dbReference type="ARBA" id="ARBA00022679"/>
    </source>
</evidence>
<dbReference type="GO" id="GO:0002949">
    <property type="term" value="P:tRNA threonylcarbamoyladenosine modification"/>
    <property type="evidence" value="ECO:0007669"/>
    <property type="project" value="UniProtKB-UniRule"/>
</dbReference>
<comment type="caution">
    <text evidence="10">The sequence shown here is derived from an EMBL/GenBank/DDBJ whole genome shotgun (WGS) entry which is preliminary data.</text>
</comment>
<evidence type="ECO:0000259" key="9">
    <source>
        <dbReference type="Pfam" id="PF00814"/>
    </source>
</evidence>
<feature type="binding site" evidence="8">
    <location>
        <position position="176"/>
    </location>
    <ligand>
        <name>substrate</name>
    </ligand>
</feature>
<dbReference type="FunFam" id="3.30.420.40:FF:000040">
    <property type="entry name" value="tRNA N6-adenosine threonylcarbamoyltransferase"/>
    <property type="match status" value="1"/>
</dbReference>
<evidence type="ECO:0000256" key="3">
    <source>
        <dbReference type="ARBA" id="ARBA00022694"/>
    </source>
</evidence>
<keyword evidence="1 8" id="KW-0963">Cytoplasm</keyword>
<evidence type="ECO:0000256" key="8">
    <source>
        <dbReference type="HAMAP-Rule" id="MF_01445"/>
    </source>
</evidence>
<evidence type="ECO:0000313" key="11">
    <source>
        <dbReference type="Proteomes" id="UP000473699"/>
    </source>
</evidence>
<dbReference type="Proteomes" id="UP000473699">
    <property type="component" value="Unassembled WGS sequence"/>
</dbReference>
<accession>A0A6L5YAC2</accession>